<feature type="transmembrane region" description="Helical" evidence="1">
    <location>
        <begin position="403"/>
        <end position="425"/>
    </location>
</feature>
<dbReference type="HOGENOM" id="CLU_051156_0_0_0"/>
<feature type="transmembrane region" description="Helical" evidence="1">
    <location>
        <begin position="58"/>
        <end position="76"/>
    </location>
</feature>
<keyword evidence="1" id="KW-0812">Transmembrane</keyword>
<accession>E6W5H7</accession>
<dbReference type="InterPro" id="IPR052528">
    <property type="entry name" value="Sugar_transport-like"/>
</dbReference>
<feature type="transmembrane region" description="Helical" evidence="1">
    <location>
        <begin position="198"/>
        <end position="218"/>
    </location>
</feature>
<protein>
    <recommendedName>
        <fullName evidence="4">Major facilitator superfamily MFS_1</fullName>
    </recommendedName>
</protein>
<keyword evidence="3" id="KW-1185">Reference proteome</keyword>
<proteinExistence type="predicted"/>
<dbReference type="STRING" id="653733.Selin_0150"/>
<organism evidence="2 3">
    <name type="scientific">Desulfurispirillum indicum (strain ATCC BAA-1389 / DSM 22839 / S5)</name>
    <dbReference type="NCBI Taxonomy" id="653733"/>
    <lineage>
        <taxon>Bacteria</taxon>
        <taxon>Pseudomonadati</taxon>
        <taxon>Chrysiogenota</taxon>
        <taxon>Chrysiogenia</taxon>
        <taxon>Chrysiogenales</taxon>
        <taxon>Chrysiogenaceae</taxon>
        <taxon>Desulfurispirillum</taxon>
    </lineage>
</organism>
<gene>
    <name evidence="2" type="ordered locus">Selin_0150</name>
</gene>
<feature type="transmembrane region" description="Helical" evidence="1">
    <location>
        <begin position="340"/>
        <end position="359"/>
    </location>
</feature>
<name>E6W5H7_DESIS</name>
<dbReference type="InParanoid" id="E6W5H7"/>
<dbReference type="AlphaFoldDB" id="E6W5H7"/>
<dbReference type="Proteomes" id="UP000002572">
    <property type="component" value="Chromosome"/>
</dbReference>
<feature type="transmembrane region" description="Helical" evidence="1">
    <location>
        <begin position="168"/>
        <end position="186"/>
    </location>
</feature>
<keyword evidence="1" id="KW-0472">Membrane</keyword>
<dbReference type="RefSeq" id="WP_013504797.1">
    <property type="nucleotide sequence ID" value="NC_014836.1"/>
</dbReference>
<dbReference type="KEGG" id="din:Selin_0150"/>
<dbReference type="SUPFAM" id="SSF103473">
    <property type="entry name" value="MFS general substrate transporter"/>
    <property type="match status" value="1"/>
</dbReference>
<dbReference type="PANTHER" id="PTHR23526">
    <property type="entry name" value="INTEGRAL MEMBRANE TRANSPORT PROTEIN-RELATED"/>
    <property type="match status" value="1"/>
</dbReference>
<feature type="transmembrane region" description="Helical" evidence="1">
    <location>
        <begin position="379"/>
        <end position="397"/>
    </location>
</feature>
<dbReference type="InterPro" id="IPR036259">
    <property type="entry name" value="MFS_trans_sf"/>
</dbReference>
<reference evidence="2 3" key="1">
    <citation type="submission" date="2010-12" db="EMBL/GenBank/DDBJ databases">
        <title>Complete sequence of Desulfurispirillum indicum S5.</title>
        <authorList>
            <consortium name="US DOE Joint Genome Institute"/>
            <person name="Lucas S."/>
            <person name="Copeland A."/>
            <person name="Lapidus A."/>
            <person name="Cheng J.-F."/>
            <person name="Goodwin L."/>
            <person name="Pitluck S."/>
            <person name="Chertkov O."/>
            <person name="Held B."/>
            <person name="Detter J.C."/>
            <person name="Han C."/>
            <person name="Tapia R."/>
            <person name="Land M."/>
            <person name="Hauser L."/>
            <person name="Kyrpides N."/>
            <person name="Ivanova N."/>
            <person name="Mikhailova N."/>
            <person name="Haggblom M."/>
            <person name="Rauschenbach I."/>
            <person name="Bini E."/>
            <person name="Woyke T."/>
        </authorList>
    </citation>
    <scope>NUCLEOTIDE SEQUENCE [LARGE SCALE GENOMIC DNA]</scope>
    <source>
        <strain evidence="3">ATCC BAA-1389 / DSM 22839 / S5</strain>
    </source>
</reference>
<dbReference type="PANTHER" id="PTHR23526:SF1">
    <property type="entry name" value="MAJOR FACILITATOR SUPERFAMILY MFS_1"/>
    <property type="match status" value="1"/>
</dbReference>
<feature type="transmembrane region" description="Helical" evidence="1">
    <location>
        <begin position="280"/>
        <end position="301"/>
    </location>
</feature>
<evidence type="ECO:0008006" key="4">
    <source>
        <dbReference type="Google" id="ProtNLM"/>
    </source>
</evidence>
<keyword evidence="1" id="KW-1133">Transmembrane helix</keyword>
<dbReference type="OrthoDB" id="1117124at2"/>
<dbReference type="EMBL" id="CP002432">
    <property type="protein sequence ID" value="ADU64908.1"/>
    <property type="molecule type" value="Genomic_DNA"/>
</dbReference>
<feature type="transmembrane region" description="Helical" evidence="1">
    <location>
        <begin position="102"/>
        <end position="123"/>
    </location>
</feature>
<dbReference type="Gene3D" id="1.20.1250.20">
    <property type="entry name" value="MFS general substrate transporter like domains"/>
    <property type="match status" value="2"/>
</dbReference>
<sequence>MFPKQDIYRLLINHEEEARACRDLPESACREVPRNFFLQLISQVMASLGDLLINPKTVLAWLLGAVGAPGLVAWLVPVRESGSMVPQIVIGAWMRRRPVRKFFWVAGSLGQALCVLGMAASVWLLSGLWAGLSILACLVAFSLARGFCSVAQKDVLGKTIPKGRRGRLTGIATTVSGLLVVLFSLLLFRDQGEPSLTFYLTLLVVAAVLWILAGWLFACIDEQPGETGGGVNALGEAFGNLRLVRDDLLFRRFVIARGLLLSSALVAPYLVVLAQQQSPGAWLLGVFMVASSLGSAVSALIWGLMADQSSRRVMLWGGIMASAVSLLVGAVSLGAQEPSALVWFYPAAFLVLSIAHAGIRLGRKTYLVDMAGGNKRTDYTAVSNTLIGVLLLVMGGLTALVSLLSVSAVVIFLGVMGVLGTLMTAQLREV</sequence>
<dbReference type="eggNOG" id="COG2814">
    <property type="taxonomic scope" value="Bacteria"/>
</dbReference>
<feature type="transmembrane region" description="Helical" evidence="1">
    <location>
        <begin position="254"/>
        <end position="274"/>
    </location>
</feature>
<evidence type="ECO:0000313" key="2">
    <source>
        <dbReference type="EMBL" id="ADU64908.1"/>
    </source>
</evidence>
<feature type="transmembrane region" description="Helical" evidence="1">
    <location>
        <begin position="129"/>
        <end position="148"/>
    </location>
</feature>
<feature type="transmembrane region" description="Helical" evidence="1">
    <location>
        <begin position="313"/>
        <end position="334"/>
    </location>
</feature>
<evidence type="ECO:0000256" key="1">
    <source>
        <dbReference type="SAM" id="Phobius"/>
    </source>
</evidence>
<evidence type="ECO:0000313" key="3">
    <source>
        <dbReference type="Proteomes" id="UP000002572"/>
    </source>
</evidence>